<dbReference type="InterPro" id="IPR010775">
    <property type="entry name" value="DUF1365"/>
</dbReference>
<gene>
    <name evidence="1" type="ORF">ACFQDH_09520</name>
</gene>
<sequence length="58" mass="6833">MATWQGVRPRTYGERLRLALHMPFAAQIVTARIRLQGIRLWARRLPIQPRPDQPEELT</sequence>
<proteinExistence type="predicted"/>
<dbReference type="Pfam" id="PF07103">
    <property type="entry name" value="DUF1365"/>
    <property type="match status" value="1"/>
</dbReference>
<dbReference type="RefSeq" id="WP_382400692.1">
    <property type="nucleotide sequence ID" value="NZ_JBHSWH010000001.1"/>
</dbReference>
<keyword evidence="2" id="KW-1185">Reference proteome</keyword>
<reference evidence="2" key="1">
    <citation type="journal article" date="2019" name="Int. J. Syst. Evol. Microbiol.">
        <title>The Global Catalogue of Microorganisms (GCM) 10K type strain sequencing project: providing services to taxonomists for standard genome sequencing and annotation.</title>
        <authorList>
            <consortium name="The Broad Institute Genomics Platform"/>
            <consortium name="The Broad Institute Genome Sequencing Center for Infectious Disease"/>
            <person name="Wu L."/>
            <person name="Ma J."/>
        </authorList>
    </citation>
    <scope>NUCLEOTIDE SEQUENCE [LARGE SCALE GENOMIC DNA]</scope>
    <source>
        <strain evidence="2">CCUG 58127</strain>
    </source>
</reference>
<dbReference type="Proteomes" id="UP001596298">
    <property type="component" value="Unassembled WGS sequence"/>
</dbReference>
<dbReference type="EMBL" id="JBHSWH010000001">
    <property type="protein sequence ID" value="MFC6705500.1"/>
    <property type="molecule type" value="Genomic_DNA"/>
</dbReference>
<comment type="caution">
    <text evidence="1">The sequence shown here is derived from an EMBL/GenBank/DDBJ whole genome shotgun (WGS) entry which is preliminary data.</text>
</comment>
<evidence type="ECO:0000313" key="2">
    <source>
        <dbReference type="Proteomes" id="UP001596298"/>
    </source>
</evidence>
<protein>
    <submittedName>
        <fullName evidence="1">DUF1365 family protein</fullName>
    </submittedName>
</protein>
<name>A0ABW2AFC3_9MICO</name>
<evidence type="ECO:0000313" key="1">
    <source>
        <dbReference type="EMBL" id="MFC6705500.1"/>
    </source>
</evidence>
<accession>A0ABW2AFC3</accession>
<organism evidence="1 2">
    <name type="scientific">Flexivirga alba</name>
    <dbReference type="NCBI Taxonomy" id="702742"/>
    <lineage>
        <taxon>Bacteria</taxon>
        <taxon>Bacillati</taxon>
        <taxon>Actinomycetota</taxon>
        <taxon>Actinomycetes</taxon>
        <taxon>Micrococcales</taxon>
        <taxon>Dermacoccaceae</taxon>
        <taxon>Flexivirga</taxon>
    </lineage>
</organism>